<accession>A0ABT7BYN4</accession>
<sequence length="368" mass="40896">MTFDPKLAPPTAAPIACHADPEFLQWFSQANYSLILSTYQAGSVILLGWNGKQMSLLLRQFDKPMGIAVSGDRLALATRHQVFQFANSPVLATDYLEQQRGRYDSLYLPRVSYFTGDLNIHDLAFAGEQLWIVNTRFSCLSTLSAEYNFIPQWQPPFISELVPEDRCHLNGLAVANGRPKYVTALGNSDRAGGWRSQKATGGIIIDIDTGDLVYQGLSMPHSPHWYKGYLWVLNSGAGELWRIDTNAQTHDVICALPGFSRGLAFVGDYAIVGVSQIRETNIFGDLPVQKRFPQLLCGLAVINLTTGKPTGQLTFSRGTEELYDVQVLPQTTRPTLLNLDKEATRQAFSTPDFAYWLRPSSEKLQGLS</sequence>
<dbReference type="Proteomes" id="UP001232992">
    <property type="component" value="Unassembled WGS sequence"/>
</dbReference>
<keyword evidence="3" id="KW-1185">Reference proteome</keyword>
<evidence type="ECO:0000313" key="2">
    <source>
        <dbReference type="EMBL" id="MDJ1184261.1"/>
    </source>
</evidence>
<proteinExistence type="predicted"/>
<dbReference type="EMBL" id="JAQOSQ010000013">
    <property type="protein sequence ID" value="MDJ1184261.1"/>
    <property type="molecule type" value="Genomic_DNA"/>
</dbReference>
<organism evidence="2 3">
    <name type="scientific">Roseofilum casamattae BLCC-M143</name>
    <dbReference type="NCBI Taxonomy" id="3022442"/>
    <lineage>
        <taxon>Bacteria</taxon>
        <taxon>Bacillati</taxon>
        <taxon>Cyanobacteriota</taxon>
        <taxon>Cyanophyceae</taxon>
        <taxon>Desertifilales</taxon>
        <taxon>Desertifilaceae</taxon>
        <taxon>Roseofilum</taxon>
        <taxon>Roseofilum casamattae</taxon>
    </lineage>
</organism>
<dbReference type="InterPro" id="IPR017481">
    <property type="entry name" value="CHP03032"/>
</dbReference>
<dbReference type="SUPFAM" id="SSF63825">
    <property type="entry name" value="YWTD domain"/>
    <property type="match status" value="1"/>
</dbReference>
<gene>
    <name evidence="2" type="ORF">PMH09_13830</name>
</gene>
<name>A0ABT7BYN4_9CYAN</name>
<comment type="caution">
    <text evidence="2">The sequence shown here is derived from an EMBL/GenBank/DDBJ whole genome shotgun (WGS) entry which is preliminary data.</text>
</comment>
<dbReference type="NCBIfam" id="TIGR03032">
    <property type="entry name" value="TIGR03032 family protein"/>
    <property type="match status" value="1"/>
</dbReference>
<protein>
    <submittedName>
        <fullName evidence="2">TIGR03032 family protein</fullName>
    </submittedName>
</protein>
<dbReference type="RefSeq" id="WP_283758915.1">
    <property type="nucleotide sequence ID" value="NZ_JAQOSQ010000013.1"/>
</dbReference>
<evidence type="ECO:0000313" key="3">
    <source>
        <dbReference type="Proteomes" id="UP001232992"/>
    </source>
</evidence>
<feature type="domain" description="Conserved hypothetical protein CHP03032" evidence="1">
    <location>
        <begin position="22"/>
        <end position="337"/>
    </location>
</feature>
<reference evidence="2 3" key="1">
    <citation type="submission" date="2023-01" db="EMBL/GenBank/DDBJ databases">
        <title>Novel diversity within Roseofilum (Cyanobacteria; Desertifilaceae) from marine benthic mats with descriptions of four novel species.</title>
        <authorList>
            <person name="Wang Y."/>
            <person name="Berthold D.E."/>
            <person name="Hu J."/>
            <person name="Lefler F.W."/>
            <person name="Laughinghouse H.D. IV."/>
        </authorList>
    </citation>
    <scope>NUCLEOTIDE SEQUENCE [LARGE SCALE GENOMIC DNA]</scope>
    <source>
        <strain evidence="2 3">BLCC-M143</strain>
    </source>
</reference>
<dbReference type="Pfam" id="PF16261">
    <property type="entry name" value="DUF4915"/>
    <property type="match status" value="1"/>
</dbReference>
<evidence type="ECO:0000259" key="1">
    <source>
        <dbReference type="Pfam" id="PF16261"/>
    </source>
</evidence>